<sequence length="175" mass="20656">MTTTVKDYLKLLNKNYSDTVADLLMKYGPAKDDYYSETSYEAFIAGKSDELKNGDFSRYDEGLYCHHIDANRYHNLYSPDSIREDKYPFAPQERRRLVYCNLIEHAILHTQIALATNNEFGFSELTNHLLPNIQKWYIDQEQIMYHRDDKAYEVAYLSPEDANKLVLYMKAKVRE</sequence>
<dbReference type="STRING" id="220714.SAMN05660469_1259"/>
<dbReference type="RefSeq" id="WP_059377994.1">
    <property type="nucleotide sequence ID" value="NZ_DF968065.1"/>
</dbReference>
<organism evidence="1 2">
    <name type="scientific">Fructobacillus pseudoficulneus</name>
    <dbReference type="NCBI Taxonomy" id="220714"/>
    <lineage>
        <taxon>Bacteria</taxon>
        <taxon>Bacillati</taxon>
        <taxon>Bacillota</taxon>
        <taxon>Bacilli</taxon>
        <taxon>Lactobacillales</taxon>
        <taxon>Lactobacillaceae</taxon>
        <taxon>Fructobacillus</taxon>
    </lineage>
</organism>
<evidence type="ECO:0000313" key="2">
    <source>
        <dbReference type="Proteomes" id="UP000061227"/>
    </source>
</evidence>
<accession>A0A3F3H9G8</accession>
<proteinExistence type="predicted"/>
<evidence type="ECO:0000313" key="1">
    <source>
        <dbReference type="EMBL" id="GAP02893.1"/>
    </source>
</evidence>
<reference evidence="1 2" key="1">
    <citation type="journal article" date="2015" name="BMC Genomics">
        <title>Comparative genomics of Fructobacillus spp. and Leuconostoc spp. reveals niche-specific evolution of Fructobacillus spp.</title>
        <authorList>
            <person name="Endo A."/>
            <person name="Tanizawa Y."/>
            <person name="Tanaka N."/>
            <person name="Maeno S."/>
            <person name="Kumar H."/>
            <person name="Shiwa Y."/>
            <person name="Okada S."/>
            <person name="Yoshikawa H."/>
            <person name="Dicks L."/>
            <person name="Nakagawa J."/>
            <person name="Arita M."/>
        </authorList>
    </citation>
    <scope>NUCLEOTIDE SEQUENCE [LARGE SCALE GENOMIC DNA]</scope>
    <source>
        <strain evidence="1 2">DSM 15468</strain>
    </source>
</reference>
<name>A0A3F3H9G8_9LACO</name>
<dbReference type="AlphaFoldDB" id="A0A3F3H9G8"/>
<keyword evidence="2" id="KW-1185">Reference proteome</keyword>
<dbReference type="EMBL" id="DF968065">
    <property type="protein sequence ID" value="GAP02893.1"/>
    <property type="molecule type" value="Genomic_DNA"/>
</dbReference>
<dbReference type="OrthoDB" id="2287900at2"/>
<protein>
    <submittedName>
        <fullName evidence="1">Tryptophan synthase subunit beta</fullName>
    </submittedName>
</protein>
<gene>
    <name evidence="1" type="ORF">FPFC_030730</name>
</gene>
<dbReference type="Proteomes" id="UP000061227">
    <property type="component" value="Unassembled WGS sequence"/>
</dbReference>